<name>A0A7D9E714_PARCT</name>
<gene>
    <name evidence="3" type="ORF">PACLA_8A000551</name>
</gene>
<dbReference type="InterPro" id="IPR008979">
    <property type="entry name" value="Galactose-bd-like_sf"/>
</dbReference>
<feature type="signal peptide" evidence="2">
    <location>
        <begin position="1"/>
        <end position="21"/>
    </location>
</feature>
<proteinExistence type="predicted"/>
<protein>
    <submittedName>
        <fullName evidence="3">Uncharacterized protein</fullName>
    </submittedName>
</protein>
<dbReference type="EMBL" id="CACRXK020004600">
    <property type="protein sequence ID" value="CAB4003330.1"/>
    <property type="molecule type" value="Genomic_DNA"/>
</dbReference>
<feature type="compositionally biased region" description="Polar residues" evidence="1">
    <location>
        <begin position="39"/>
        <end position="55"/>
    </location>
</feature>
<reference evidence="3" key="1">
    <citation type="submission" date="2020-04" db="EMBL/GenBank/DDBJ databases">
        <authorList>
            <person name="Alioto T."/>
            <person name="Alioto T."/>
            <person name="Gomez Garrido J."/>
        </authorList>
    </citation>
    <scope>NUCLEOTIDE SEQUENCE</scope>
    <source>
        <strain evidence="3">A484AB</strain>
    </source>
</reference>
<organism evidence="3 4">
    <name type="scientific">Paramuricea clavata</name>
    <name type="common">Red gorgonian</name>
    <name type="synonym">Violescent sea-whip</name>
    <dbReference type="NCBI Taxonomy" id="317549"/>
    <lineage>
        <taxon>Eukaryota</taxon>
        <taxon>Metazoa</taxon>
        <taxon>Cnidaria</taxon>
        <taxon>Anthozoa</taxon>
        <taxon>Octocorallia</taxon>
        <taxon>Malacalcyonacea</taxon>
        <taxon>Plexauridae</taxon>
        <taxon>Paramuricea</taxon>
    </lineage>
</organism>
<feature type="region of interest" description="Disordered" evidence="1">
    <location>
        <begin position="30"/>
        <end position="55"/>
    </location>
</feature>
<dbReference type="Proteomes" id="UP001152795">
    <property type="component" value="Unassembled WGS sequence"/>
</dbReference>
<evidence type="ECO:0000256" key="2">
    <source>
        <dbReference type="SAM" id="SignalP"/>
    </source>
</evidence>
<evidence type="ECO:0000256" key="1">
    <source>
        <dbReference type="SAM" id="MobiDB-lite"/>
    </source>
</evidence>
<sequence length="55" mass="6378">MAHRILYLVVNIFLVFRLSSQEYNCHKPMGLEDGRIPDSSLSASSQYNRSYLENN</sequence>
<feature type="non-terminal residue" evidence="3">
    <location>
        <position position="55"/>
    </location>
</feature>
<dbReference type="SUPFAM" id="SSF49785">
    <property type="entry name" value="Galactose-binding domain-like"/>
    <property type="match status" value="1"/>
</dbReference>
<dbReference type="OrthoDB" id="6071166at2759"/>
<accession>A0A7D9E714</accession>
<dbReference type="AlphaFoldDB" id="A0A7D9E714"/>
<dbReference type="Gene3D" id="2.60.120.260">
    <property type="entry name" value="Galactose-binding domain-like"/>
    <property type="match status" value="1"/>
</dbReference>
<evidence type="ECO:0000313" key="3">
    <source>
        <dbReference type="EMBL" id="CAB4003330.1"/>
    </source>
</evidence>
<keyword evidence="2" id="KW-0732">Signal</keyword>
<evidence type="ECO:0000313" key="4">
    <source>
        <dbReference type="Proteomes" id="UP001152795"/>
    </source>
</evidence>
<feature type="chain" id="PRO_5043624525" evidence="2">
    <location>
        <begin position="22"/>
        <end position="55"/>
    </location>
</feature>
<keyword evidence="4" id="KW-1185">Reference proteome</keyword>
<comment type="caution">
    <text evidence="3">The sequence shown here is derived from an EMBL/GenBank/DDBJ whole genome shotgun (WGS) entry which is preliminary data.</text>
</comment>